<dbReference type="CDD" id="cd05466">
    <property type="entry name" value="PBP2_LTTR_substrate"/>
    <property type="match status" value="1"/>
</dbReference>
<feature type="domain" description="HTH lysR-type" evidence="5">
    <location>
        <begin position="1"/>
        <end position="58"/>
    </location>
</feature>
<dbReference type="Pfam" id="PF03466">
    <property type="entry name" value="LysR_substrate"/>
    <property type="match status" value="1"/>
</dbReference>
<evidence type="ECO:0000256" key="4">
    <source>
        <dbReference type="ARBA" id="ARBA00023163"/>
    </source>
</evidence>
<dbReference type="Proteomes" id="UP000664357">
    <property type="component" value="Unassembled WGS sequence"/>
</dbReference>
<keyword evidence="7" id="KW-1185">Reference proteome</keyword>
<comment type="caution">
    <text evidence="6">The sequence shown here is derived from an EMBL/GenBank/DDBJ whole genome shotgun (WGS) entry which is preliminary data.</text>
</comment>
<evidence type="ECO:0000313" key="7">
    <source>
        <dbReference type="Proteomes" id="UP000664357"/>
    </source>
</evidence>
<accession>A0ABV0ESQ8</accession>
<evidence type="ECO:0000256" key="3">
    <source>
        <dbReference type="ARBA" id="ARBA00023125"/>
    </source>
</evidence>
<reference evidence="6 7" key="1">
    <citation type="submission" date="2024-02" db="EMBL/GenBank/DDBJ databases">
        <title>The Genome Sequence of Enterococcus sp. DIV0159.</title>
        <authorList>
            <person name="Earl A."/>
            <person name="Manson A."/>
            <person name="Gilmore M."/>
            <person name="Sanders J."/>
            <person name="Shea T."/>
            <person name="Howe W."/>
            <person name="Livny J."/>
            <person name="Cuomo C."/>
            <person name="Neafsey D."/>
            <person name="Birren B."/>
        </authorList>
    </citation>
    <scope>NUCLEOTIDE SEQUENCE [LARGE SCALE GENOMIC DNA]</scope>
    <source>
        <strain evidence="6 7">665A</strain>
    </source>
</reference>
<keyword evidence="2" id="KW-0805">Transcription regulation</keyword>
<evidence type="ECO:0000313" key="6">
    <source>
        <dbReference type="EMBL" id="MEO1770362.1"/>
    </source>
</evidence>
<keyword evidence="4" id="KW-0804">Transcription</keyword>
<dbReference type="RefSeq" id="WP_207703029.1">
    <property type="nucleotide sequence ID" value="NZ_JAFREL020000002.1"/>
</dbReference>
<dbReference type="SUPFAM" id="SSF53850">
    <property type="entry name" value="Periplasmic binding protein-like II"/>
    <property type="match status" value="1"/>
</dbReference>
<dbReference type="InterPro" id="IPR000847">
    <property type="entry name" value="LysR_HTH_N"/>
</dbReference>
<comment type="similarity">
    <text evidence="1">Belongs to the LysR transcriptional regulatory family.</text>
</comment>
<keyword evidence="3" id="KW-0238">DNA-binding</keyword>
<dbReference type="PROSITE" id="PS50931">
    <property type="entry name" value="HTH_LYSR"/>
    <property type="match status" value="1"/>
</dbReference>
<name>A0ABV0ESQ8_9ENTE</name>
<evidence type="ECO:0000256" key="2">
    <source>
        <dbReference type="ARBA" id="ARBA00023015"/>
    </source>
</evidence>
<sequence length="294" mass="34152">MSIEKLEYFYVIAKYNSLSKASQELYVSISSLSSALKSLENELGYDLFVRQGKRLMLSESGEKILPAVERILEEVKKIQFPLYQRIDQPIFRVGVSESVLIFEANECTVKRERYPINYINAAPLDLLNRLKRRELDFVITNSLVEDSQLERALLIHSKILIVAHESLVKSDLSEIASKDLEKRPFIILTDQLGHRQLTQKTAGFFNIIPQFLYCHDSLGVQKWINENRGFLVIHAAEKELLSSDTIKFFSLPNEMEIDYYLYKNRNNDQLFNLGDIEEYLKEVFAEIEGQDNRN</sequence>
<evidence type="ECO:0000259" key="5">
    <source>
        <dbReference type="PROSITE" id="PS50931"/>
    </source>
</evidence>
<organism evidence="6 7">
    <name type="scientific">Candidatus Enterococcus ferrettii</name>
    <dbReference type="NCBI Taxonomy" id="2815324"/>
    <lineage>
        <taxon>Bacteria</taxon>
        <taxon>Bacillati</taxon>
        <taxon>Bacillota</taxon>
        <taxon>Bacilli</taxon>
        <taxon>Lactobacillales</taxon>
        <taxon>Enterococcaceae</taxon>
        <taxon>Enterococcus</taxon>
    </lineage>
</organism>
<dbReference type="SUPFAM" id="SSF46785">
    <property type="entry name" value="Winged helix' DNA-binding domain"/>
    <property type="match status" value="1"/>
</dbReference>
<protein>
    <recommendedName>
        <fullName evidence="5">HTH lysR-type domain-containing protein</fullName>
    </recommendedName>
</protein>
<gene>
    <name evidence="6" type="ORF">JZO67_002314</name>
</gene>
<dbReference type="Pfam" id="PF00126">
    <property type="entry name" value="HTH_1"/>
    <property type="match status" value="1"/>
</dbReference>
<dbReference type="InterPro" id="IPR005119">
    <property type="entry name" value="LysR_subst-bd"/>
</dbReference>
<evidence type="ECO:0000256" key="1">
    <source>
        <dbReference type="ARBA" id="ARBA00009437"/>
    </source>
</evidence>
<dbReference type="InterPro" id="IPR036388">
    <property type="entry name" value="WH-like_DNA-bd_sf"/>
</dbReference>
<dbReference type="PANTHER" id="PTHR30126">
    <property type="entry name" value="HTH-TYPE TRANSCRIPTIONAL REGULATOR"/>
    <property type="match status" value="1"/>
</dbReference>
<dbReference type="Gene3D" id="1.10.10.10">
    <property type="entry name" value="Winged helix-like DNA-binding domain superfamily/Winged helix DNA-binding domain"/>
    <property type="match status" value="1"/>
</dbReference>
<dbReference type="EMBL" id="JAFREL020000002">
    <property type="protein sequence ID" value="MEO1770362.1"/>
    <property type="molecule type" value="Genomic_DNA"/>
</dbReference>
<proteinExistence type="inferred from homology"/>
<dbReference type="Gene3D" id="3.40.190.290">
    <property type="match status" value="1"/>
</dbReference>
<dbReference type="InterPro" id="IPR036390">
    <property type="entry name" value="WH_DNA-bd_sf"/>
</dbReference>